<organism evidence="3 4">
    <name type="scientific">Geomicrobium sediminis</name>
    <dbReference type="NCBI Taxonomy" id="1347788"/>
    <lineage>
        <taxon>Bacteria</taxon>
        <taxon>Bacillati</taxon>
        <taxon>Bacillota</taxon>
        <taxon>Bacilli</taxon>
        <taxon>Bacillales</taxon>
        <taxon>Geomicrobium</taxon>
    </lineage>
</organism>
<dbReference type="InterPro" id="IPR036873">
    <property type="entry name" value="Rhodanese-like_dom_sf"/>
</dbReference>
<dbReference type="Proteomes" id="UP000741863">
    <property type="component" value="Unassembled WGS sequence"/>
</dbReference>
<dbReference type="Gene3D" id="3.40.250.10">
    <property type="entry name" value="Rhodanese-like domain"/>
    <property type="match status" value="1"/>
</dbReference>
<dbReference type="InterPro" id="IPR001279">
    <property type="entry name" value="Metallo-B-lactamas"/>
</dbReference>
<dbReference type="SUPFAM" id="SSF56281">
    <property type="entry name" value="Metallo-hydrolase/oxidoreductase"/>
    <property type="match status" value="1"/>
</dbReference>
<evidence type="ECO:0000313" key="3">
    <source>
        <dbReference type="EMBL" id="MBM7634277.1"/>
    </source>
</evidence>
<dbReference type="SUPFAM" id="SSF52821">
    <property type="entry name" value="Rhodanese/Cell cycle control phosphatase"/>
    <property type="match status" value="1"/>
</dbReference>
<dbReference type="Pfam" id="PF00753">
    <property type="entry name" value="Lactamase_B"/>
    <property type="match status" value="1"/>
</dbReference>
<dbReference type="RefSeq" id="WP_169967337.1">
    <property type="nucleotide sequence ID" value="NZ_JAFBEC010000010.1"/>
</dbReference>
<dbReference type="SMART" id="SM00450">
    <property type="entry name" value="RHOD"/>
    <property type="match status" value="1"/>
</dbReference>
<reference evidence="3 4" key="1">
    <citation type="submission" date="2021-01" db="EMBL/GenBank/DDBJ databases">
        <title>Genomic Encyclopedia of Type Strains, Phase IV (KMG-IV): sequencing the most valuable type-strain genomes for metagenomic binning, comparative biology and taxonomic classification.</title>
        <authorList>
            <person name="Goeker M."/>
        </authorList>
    </citation>
    <scope>NUCLEOTIDE SEQUENCE [LARGE SCALE GENOMIC DNA]</scope>
    <source>
        <strain evidence="3 4">DSM 25540</strain>
    </source>
</reference>
<sequence>MSVSSIKPMELAEKILKQESIILLDVRSKEAHTDWNIKGSSVKTVNIPYFDLLDDVTPALEQLPKNEAVYVICAKEPSSIMVAEALAEEGVNAIYVENGMRGWSEVLLPIKVADLSKEGELIQFVRPGKGCLSYMVVQGEEAIVIDASRFTDVYKRIAKEKGVTIKHVMDTHLHADHLSGGRVLAEATGGTYYLPPKDAGEVTYDYEPVEEGDVLELNGVKVEALYSPGHTIGSTSFIVDETYLLTGDILFIESIGRPDLAGMAEDWVGDLSDTLYRKYKSLPGTLEVLPAHFSSLTEQNTDGTVREQLGNLYKMNAGLQVENEDDFRKMVTENLPSHPNDYERIRQTNMGKENPSQDEKTDMETGPNNCAVS</sequence>
<comment type="caution">
    <text evidence="3">The sequence shown here is derived from an EMBL/GenBank/DDBJ whole genome shotgun (WGS) entry which is preliminary data.</text>
</comment>
<gene>
    <name evidence="3" type="ORF">JOD17_003379</name>
</gene>
<dbReference type="Gene3D" id="3.60.15.10">
    <property type="entry name" value="Ribonuclease Z/Hydroxyacylglutathione hydrolase-like"/>
    <property type="match status" value="1"/>
</dbReference>
<dbReference type="PROSITE" id="PS50206">
    <property type="entry name" value="RHODANESE_3"/>
    <property type="match status" value="1"/>
</dbReference>
<dbReference type="Pfam" id="PF00581">
    <property type="entry name" value="Rhodanese"/>
    <property type="match status" value="1"/>
</dbReference>
<dbReference type="InterPro" id="IPR044528">
    <property type="entry name" value="POD-like_MBL-fold"/>
</dbReference>
<dbReference type="PANTHER" id="PTHR43084:SF7">
    <property type="entry name" value="BETA-LACTAMASE DOMAIN PROTEIN"/>
    <property type="match status" value="1"/>
</dbReference>
<feature type="region of interest" description="Disordered" evidence="1">
    <location>
        <begin position="333"/>
        <end position="373"/>
    </location>
</feature>
<evidence type="ECO:0000259" key="2">
    <source>
        <dbReference type="PROSITE" id="PS50206"/>
    </source>
</evidence>
<dbReference type="CDD" id="cd07724">
    <property type="entry name" value="POD-like_MBL-fold"/>
    <property type="match status" value="1"/>
</dbReference>
<dbReference type="EMBL" id="JAFBEC010000010">
    <property type="protein sequence ID" value="MBM7634277.1"/>
    <property type="molecule type" value="Genomic_DNA"/>
</dbReference>
<evidence type="ECO:0000256" key="1">
    <source>
        <dbReference type="SAM" id="MobiDB-lite"/>
    </source>
</evidence>
<dbReference type="InterPro" id="IPR001763">
    <property type="entry name" value="Rhodanese-like_dom"/>
</dbReference>
<evidence type="ECO:0000313" key="4">
    <source>
        <dbReference type="Proteomes" id="UP000741863"/>
    </source>
</evidence>
<protein>
    <submittedName>
        <fullName evidence="3">Glyoxylase-like metal-dependent hydrolase (Beta-lactamase superfamily II)</fullName>
    </submittedName>
</protein>
<name>A0ABS2PG72_9BACL</name>
<dbReference type="InterPro" id="IPR051682">
    <property type="entry name" value="Mito_Persulfide_Diox"/>
</dbReference>
<proteinExistence type="predicted"/>
<keyword evidence="4" id="KW-1185">Reference proteome</keyword>
<dbReference type="PANTHER" id="PTHR43084">
    <property type="entry name" value="PERSULFIDE DIOXYGENASE ETHE1"/>
    <property type="match status" value="1"/>
</dbReference>
<feature type="domain" description="Rhodanese" evidence="2">
    <location>
        <begin position="17"/>
        <end position="112"/>
    </location>
</feature>
<dbReference type="SMART" id="SM00849">
    <property type="entry name" value="Lactamase_B"/>
    <property type="match status" value="1"/>
</dbReference>
<dbReference type="InterPro" id="IPR036866">
    <property type="entry name" value="RibonucZ/Hydroxyglut_hydro"/>
</dbReference>
<accession>A0ABS2PG72</accession>